<dbReference type="SUPFAM" id="SSF82051">
    <property type="entry name" value="Obg GTP-binding protein N-terminal domain"/>
    <property type="match status" value="1"/>
</dbReference>
<dbReference type="Gene3D" id="3.40.50.300">
    <property type="entry name" value="P-loop containing nucleotide triphosphate hydrolases"/>
    <property type="match status" value="1"/>
</dbReference>
<dbReference type="GO" id="GO:0003924">
    <property type="term" value="F:GTPase activity"/>
    <property type="evidence" value="ECO:0007669"/>
    <property type="project" value="InterPro"/>
</dbReference>
<dbReference type="NCBIfam" id="TIGR02729">
    <property type="entry name" value="Obg_CgtA"/>
    <property type="match status" value="1"/>
</dbReference>
<feature type="compositionally biased region" description="Basic and acidic residues" evidence="4">
    <location>
        <begin position="394"/>
        <end position="408"/>
    </location>
</feature>
<dbReference type="GO" id="GO:0042254">
    <property type="term" value="P:ribosome biogenesis"/>
    <property type="evidence" value="ECO:0007669"/>
    <property type="project" value="UniProtKB-UniRule"/>
</dbReference>
<evidence type="ECO:0000256" key="4">
    <source>
        <dbReference type="SAM" id="MobiDB-lite"/>
    </source>
</evidence>
<feature type="domain" description="OBG-type G" evidence="6">
    <location>
        <begin position="209"/>
        <end position="385"/>
    </location>
</feature>
<dbReference type="Pfam" id="PF01926">
    <property type="entry name" value="MMR_HSR1"/>
    <property type="match status" value="1"/>
</dbReference>
<dbReference type="Gene3D" id="2.70.210.12">
    <property type="entry name" value="GTP1/OBG domain"/>
    <property type="match status" value="1"/>
</dbReference>
<reference evidence="8 9" key="1">
    <citation type="journal article" date="2024" name="Science">
        <title>Giant polyketide synthase enzymes in the biosynthesis of giant marine polyether toxins.</title>
        <authorList>
            <person name="Fallon T.R."/>
            <person name="Shende V.V."/>
            <person name="Wierzbicki I.H."/>
            <person name="Pendleton A.L."/>
            <person name="Watervoot N.F."/>
            <person name="Auber R.P."/>
            <person name="Gonzalez D.J."/>
            <person name="Wisecaver J.H."/>
            <person name="Moore B.S."/>
        </authorList>
    </citation>
    <scope>NUCLEOTIDE SEQUENCE [LARGE SCALE GENOMIC DNA]</scope>
    <source>
        <strain evidence="8 9">12B1</strain>
    </source>
</reference>
<proteinExistence type="inferred from homology"/>
<dbReference type="Proteomes" id="UP001515480">
    <property type="component" value="Unassembled WGS sequence"/>
</dbReference>
<evidence type="ECO:0000256" key="1">
    <source>
        <dbReference type="ARBA" id="ARBA00007699"/>
    </source>
</evidence>
<dbReference type="GO" id="GO:0005739">
    <property type="term" value="C:mitochondrion"/>
    <property type="evidence" value="ECO:0007669"/>
    <property type="project" value="TreeGrafter"/>
</dbReference>
<dbReference type="CDD" id="cd01898">
    <property type="entry name" value="Obg"/>
    <property type="match status" value="1"/>
</dbReference>
<dbReference type="GO" id="GO:0005525">
    <property type="term" value="F:GTP binding"/>
    <property type="evidence" value="ECO:0007669"/>
    <property type="project" value="UniProtKB-KW"/>
</dbReference>
<dbReference type="PANTHER" id="PTHR11702:SF31">
    <property type="entry name" value="MITOCHONDRIAL RIBOSOME-ASSOCIATED GTPASE 2"/>
    <property type="match status" value="1"/>
</dbReference>
<evidence type="ECO:0000256" key="2">
    <source>
        <dbReference type="ARBA" id="ARBA00022741"/>
    </source>
</evidence>
<evidence type="ECO:0000313" key="8">
    <source>
        <dbReference type="EMBL" id="KAL1519103.1"/>
    </source>
</evidence>
<dbReference type="PROSITE" id="PS00905">
    <property type="entry name" value="GTP1_OBG"/>
    <property type="match status" value="1"/>
</dbReference>
<protein>
    <submittedName>
        <fullName evidence="8">Uncharacterized protein</fullName>
    </submittedName>
</protein>
<dbReference type="PRINTS" id="PR00326">
    <property type="entry name" value="GTP1OBG"/>
</dbReference>
<dbReference type="SUPFAM" id="SSF52540">
    <property type="entry name" value="P-loop containing nucleoside triphosphate hydrolases"/>
    <property type="match status" value="1"/>
</dbReference>
<evidence type="ECO:0000259" key="7">
    <source>
        <dbReference type="PROSITE" id="PS51883"/>
    </source>
</evidence>
<name>A0AB34JDG0_PRYPA</name>
<sequence>MALYVQVLSWGWTPACAAEWRRTTYARSTHARQRGDLVMGADSASPTFFWDDTSIERVFWDEADLVVRSGPGGEGAIGFVGRRPAGGSGGAGGSVYLECSAAMNTLGHLRGRLSLRGERGFDGDARRTGRNGADAVLLVPPNCVVVDVMTNETLGKLITPGARLLLAEGGAGGAGNGEVWQRTRKESHGRTPPGGGTKVKVRLSMTLVADVGLVAYPNAGKSSLLRAVTRATPKVASYPFTTIVPNLGVCDLEAFGLGGDGHSMVWLDIPGLIDGASTGRGLGLTFLRHTERCRLLLHLIDGESSSPVEDYLAINKELEMFSEKLARTPQIVVLTKLDLPHVEARVPGTIAALKEVMLHKRIMGISSTRGDHLRELLIRTRRTLDQMNSAVEATRADRKDSQDKGSNT</sequence>
<dbReference type="InterPro" id="IPR006074">
    <property type="entry name" value="GTP1-OBG_CS"/>
</dbReference>
<dbReference type="InterPro" id="IPR036726">
    <property type="entry name" value="GTP1_OBG_dom_sf"/>
</dbReference>
<keyword evidence="5" id="KW-0732">Signal</keyword>
<dbReference type="PROSITE" id="PS51883">
    <property type="entry name" value="OBG"/>
    <property type="match status" value="1"/>
</dbReference>
<dbReference type="PROSITE" id="PS51710">
    <property type="entry name" value="G_OBG"/>
    <property type="match status" value="1"/>
</dbReference>
<gene>
    <name evidence="8" type="ORF">AB1Y20_003368</name>
</gene>
<dbReference type="PIRSF" id="PIRSF002401">
    <property type="entry name" value="GTP_bd_Obg/CgtA"/>
    <property type="match status" value="1"/>
</dbReference>
<evidence type="ECO:0000256" key="3">
    <source>
        <dbReference type="ARBA" id="ARBA00023134"/>
    </source>
</evidence>
<dbReference type="PANTHER" id="PTHR11702">
    <property type="entry name" value="DEVELOPMENTALLY REGULATED GTP-BINDING PROTEIN-RELATED"/>
    <property type="match status" value="1"/>
</dbReference>
<dbReference type="EMBL" id="JBGBPQ010000010">
    <property type="protein sequence ID" value="KAL1519103.1"/>
    <property type="molecule type" value="Genomic_DNA"/>
</dbReference>
<dbReference type="GO" id="GO:0000287">
    <property type="term" value="F:magnesium ion binding"/>
    <property type="evidence" value="ECO:0007669"/>
    <property type="project" value="InterPro"/>
</dbReference>
<comment type="caution">
    <text evidence="8">The sequence shown here is derived from an EMBL/GenBank/DDBJ whole genome shotgun (WGS) entry which is preliminary data.</text>
</comment>
<feature type="region of interest" description="Disordered" evidence="4">
    <location>
        <begin position="388"/>
        <end position="408"/>
    </location>
</feature>
<dbReference type="AlphaFoldDB" id="A0AB34JDG0"/>
<dbReference type="InterPro" id="IPR045086">
    <property type="entry name" value="OBG_GTPase"/>
</dbReference>
<comment type="similarity">
    <text evidence="1">Belongs to the TRAFAC class OBG-HflX-like GTPase superfamily. OBG GTPase family.</text>
</comment>
<dbReference type="Pfam" id="PF01018">
    <property type="entry name" value="GTP1_OBG"/>
    <property type="match status" value="1"/>
</dbReference>
<keyword evidence="2" id="KW-0547">Nucleotide-binding</keyword>
<evidence type="ECO:0000256" key="5">
    <source>
        <dbReference type="SAM" id="SignalP"/>
    </source>
</evidence>
<evidence type="ECO:0000313" key="9">
    <source>
        <dbReference type="Proteomes" id="UP001515480"/>
    </source>
</evidence>
<dbReference type="InterPro" id="IPR006169">
    <property type="entry name" value="GTP1_OBG_dom"/>
</dbReference>
<dbReference type="InterPro" id="IPR031167">
    <property type="entry name" value="G_OBG"/>
</dbReference>
<dbReference type="InterPro" id="IPR014100">
    <property type="entry name" value="GTP-bd_Obg/CgtA"/>
</dbReference>
<feature type="signal peptide" evidence="5">
    <location>
        <begin position="1"/>
        <end position="17"/>
    </location>
</feature>
<accession>A0AB34JDG0</accession>
<dbReference type="InterPro" id="IPR006073">
    <property type="entry name" value="GTP-bd"/>
</dbReference>
<evidence type="ECO:0000259" key="6">
    <source>
        <dbReference type="PROSITE" id="PS51710"/>
    </source>
</evidence>
<keyword evidence="9" id="KW-1185">Reference proteome</keyword>
<feature type="domain" description="Obg" evidence="7">
    <location>
        <begin position="57"/>
        <end position="208"/>
    </location>
</feature>
<dbReference type="InterPro" id="IPR027417">
    <property type="entry name" value="P-loop_NTPase"/>
</dbReference>
<keyword evidence="3" id="KW-0342">GTP-binding</keyword>
<organism evidence="8 9">
    <name type="scientific">Prymnesium parvum</name>
    <name type="common">Toxic golden alga</name>
    <dbReference type="NCBI Taxonomy" id="97485"/>
    <lineage>
        <taxon>Eukaryota</taxon>
        <taxon>Haptista</taxon>
        <taxon>Haptophyta</taxon>
        <taxon>Prymnesiophyceae</taxon>
        <taxon>Prymnesiales</taxon>
        <taxon>Prymnesiaceae</taxon>
        <taxon>Prymnesium</taxon>
    </lineage>
</organism>
<feature type="chain" id="PRO_5044235458" evidence="5">
    <location>
        <begin position="18"/>
        <end position="408"/>
    </location>
</feature>